<comment type="caution">
    <text evidence="1">The sequence shown here is derived from an EMBL/GenBank/DDBJ whole genome shotgun (WGS) entry which is preliminary data.</text>
</comment>
<sequence>MIDSEADRTNAEIAKLYCHRKDFSYYSTCKKQIAHEEDIPATSGRRRLSFTTQTPDQKVIKALVNQDISIQNSFAPVGNLHSIPYRNQDAPRASTSPPIYFQPTNDWSSTLNILKIKVPQLYTKRTGSFICNFLPKMISDTSSFRQQKDLNFKNYMLKQENPFKIVIRGQ</sequence>
<keyword evidence="2" id="KW-1185">Reference proteome</keyword>
<name>A0AAV4PBN8_CAEEX</name>
<dbReference type="EMBL" id="BPLR01004243">
    <property type="protein sequence ID" value="GIX93395.1"/>
    <property type="molecule type" value="Genomic_DNA"/>
</dbReference>
<evidence type="ECO:0000313" key="1">
    <source>
        <dbReference type="EMBL" id="GIX93395.1"/>
    </source>
</evidence>
<protein>
    <submittedName>
        <fullName evidence="1">Uncharacterized protein</fullName>
    </submittedName>
</protein>
<evidence type="ECO:0000313" key="2">
    <source>
        <dbReference type="Proteomes" id="UP001054945"/>
    </source>
</evidence>
<dbReference type="AlphaFoldDB" id="A0AAV4PBN8"/>
<accession>A0AAV4PBN8</accession>
<reference evidence="1 2" key="1">
    <citation type="submission" date="2021-06" db="EMBL/GenBank/DDBJ databases">
        <title>Caerostris extrusa draft genome.</title>
        <authorList>
            <person name="Kono N."/>
            <person name="Arakawa K."/>
        </authorList>
    </citation>
    <scope>NUCLEOTIDE SEQUENCE [LARGE SCALE GENOMIC DNA]</scope>
</reference>
<proteinExistence type="predicted"/>
<gene>
    <name evidence="1" type="ORF">CEXT_302131</name>
</gene>
<organism evidence="1 2">
    <name type="scientific">Caerostris extrusa</name>
    <name type="common">Bark spider</name>
    <name type="synonym">Caerostris bankana</name>
    <dbReference type="NCBI Taxonomy" id="172846"/>
    <lineage>
        <taxon>Eukaryota</taxon>
        <taxon>Metazoa</taxon>
        <taxon>Ecdysozoa</taxon>
        <taxon>Arthropoda</taxon>
        <taxon>Chelicerata</taxon>
        <taxon>Arachnida</taxon>
        <taxon>Araneae</taxon>
        <taxon>Araneomorphae</taxon>
        <taxon>Entelegynae</taxon>
        <taxon>Araneoidea</taxon>
        <taxon>Araneidae</taxon>
        <taxon>Caerostris</taxon>
    </lineage>
</organism>
<dbReference type="Proteomes" id="UP001054945">
    <property type="component" value="Unassembled WGS sequence"/>
</dbReference>